<dbReference type="EMBL" id="KN826613">
    <property type="protein sequence ID" value="KIK78373.1"/>
    <property type="molecule type" value="Genomic_DNA"/>
</dbReference>
<reference evidence="2" key="2">
    <citation type="submission" date="2015-01" db="EMBL/GenBank/DDBJ databases">
        <title>Evolutionary Origins and Diversification of the Mycorrhizal Mutualists.</title>
        <authorList>
            <consortium name="DOE Joint Genome Institute"/>
            <consortium name="Mycorrhizal Genomics Consortium"/>
            <person name="Kohler A."/>
            <person name="Kuo A."/>
            <person name="Nagy L.G."/>
            <person name="Floudas D."/>
            <person name="Copeland A."/>
            <person name="Barry K.W."/>
            <person name="Cichocki N."/>
            <person name="Veneault-Fourrey C."/>
            <person name="LaButti K."/>
            <person name="Lindquist E.A."/>
            <person name="Lipzen A."/>
            <person name="Lundell T."/>
            <person name="Morin E."/>
            <person name="Murat C."/>
            <person name="Riley R."/>
            <person name="Ohm R."/>
            <person name="Sun H."/>
            <person name="Tunlid A."/>
            <person name="Henrissat B."/>
            <person name="Grigoriev I.V."/>
            <person name="Hibbett D.S."/>
            <person name="Martin F."/>
        </authorList>
    </citation>
    <scope>NUCLEOTIDE SEQUENCE [LARGE SCALE GENOMIC DNA]</scope>
    <source>
        <strain evidence="2">Ve08.2h10</strain>
    </source>
</reference>
<gene>
    <name evidence="1" type="ORF">PAXRUDRAFT_164188</name>
</gene>
<evidence type="ECO:0000313" key="1">
    <source>
        <dbReference type="EMBL" id="KIK78373.1"/>
    </source>
</evidence>
<reference evidence="1 2" key="1">
    <citation type="submission" date="2014-04" db="EMBL/GenBank/DDBJ databases">
        <authorList>
            <consortium name="DOE Joint Genome Institute"/>
            <person name="Kuo A."/>
            <person name="Kohler A."/>
            <person name="Jargeat P."/>
            <person name="Nagy L.G."/>
            <person name="Floudas D."/>
            <person name="Copeland A."/>
            <person name="Barry K.W."/>
            <person name="Cichocki N."/>
            <person name="Veneault-Fourrey C."/>
            <person name="LaButti K."/>
            <person name="Lindquist E.A."/>
            <person name="Lipzen A."/>
            <person name="Lundell T."/>
            <person name="Morin E."/>
            <person name="Murat C."/>
            <person name="Sun H."/>
            <person name="Tunlid A."/>
            <person name="Henrissat B."/>
            <person name="Grigoriev I.V."/>
            <person name="Hibbett D.S."/>
            <person name="Martin F."/>
            <person name="Nordberg H.P."/>
            <person name="Cantor M.N."/>
            <person name="Hua S.X."/>
        </authorList>
    </citation>
    <scope>NUCLEOTIDE SEQUENCE [LARGE SCALE GENOMIC DNA]</scope>
    <source>
        <strain evidence="1 2">Ve08.2h10</strain>
    </source>
</reference>
<dbReference type="InParanoid" id="A0A0D0CSM6"/>
<dbReference type="AlphaFoldDB" id="A0A0D0CSM6"/>
<accession>A0A0D0CSM6</accession>
<dbReference type="STRING" id="930991.A0A0D0CSM6"/>
<keyword evidence="2" id="KW-1185">Reference proteome</keyword>
<name>A0A0D0CSM6_9AGAM</name>
<protein>
    <submittedName>
        <fullName evidence="1">Uncharacterized protein</fullName>
    </submittedName>
</protein>
<dbReference type="Proteomes" id="UP000054538">
    <property type="component" value="Unassembled WGS sequence"/>
</dbReference>
<proteinExistence type="predicted"/>
<dbReference type="HOGENOM" id="CLU_006344_16_0_1"/>
<sequence>MHREHIRATPLWRCRGACYDTVLIDTEDSADSINGMDVAQVLCFFPFPFLGNMFPCALVHWYKCIGSQPDNITGVWMVHPSFEDDGSRKLSVIRLDSVFDAVHLLPMFNNSNPIHPALNFKNSLDAFKGYYVNKFADHHSFEILS</sequence>
<organism evidence="1 2">
    <name type="scientific">Paxillus rubicundulus Ve08.2h10</name>
    <dbReference type="NCBI Taxonomy" id="930991"/>
    <lineage>
        <taxon>Eukaryota</taxon>
        <taxon>Fungi</taxon>
        <taxon>Dikarya</taxon>
        <taxon>Basidiomycota</taxon>
        <taxon>Agaricomycotina</taxon>
        <taxon>Agaricomycetes</taxon>
        <taxon>Agaricomycetidae</taxon>
        <taxon>Boletales</taxon>
        <taxon>Paxilineae</taxon>
        <taxon>Paxillaceae</taxon>
        <taxon>Paxillus</taxon>
    </lineage>
</organism>
<dbReference type="OrthoDB" id="3187773at2759"/>
<evidence type="ECO:0000313" key="2">
    <source>
        <dbReference type="Proteomes" id="UP000054538"/>
    </source>
</evidence>